<keyword evidence="2" id="KW-0934">Plastid</keyword>
<dbReference type="InterPro" id="IPR017077">
    <property type="entry name" value="Uncharacterised_Ycf55_algae"/>
</dbReference>
<dbReference type="RefSeq" id="YP_009393436.1">
    <property type="nucleotide sequence ID" value="NC_035268.1"/>
</dbReference>
<feature type="transmembrane region" description="Helical" evidence="1">
    <location>
        <begin position="285"/>
        <end position="309"/>
    </location>
</feature>
<proteinExistence type="predicted"/>
<name>A0A1Z1M7D3_9FLOR</name>
<dbReference type="AlphaFoldDB" id="A0A1Z1M7D3"/>
<sequence length="314" mass="37473">MINYWPNKQSVKLNNIIVDLFLETENKLIYNLSNKTNYYLYTDILNNVYKNKLFNIILKELKKLVLDIIELNLNKINLKNLNYQILYIFIEKICSNFANTTNTEYNYKNLLVNIKSNILIENLLIYLILGSSYTNKNLFTFDQNYTPYKHVQILFENFIVQVSNIVIQSLLKKIEISSGIDILLNSKQICNKSYTSSRSIILFFNNLKWQSLIDYYLNEPKCIYNERNKVYLISSRGIIIKYIYITRIREIKKLQRIKIFFLLWLEIKDIVIPKIEKLIIQIGQYLIYLSISLFNNITILVIRIIVFYLKNKSL</sequence>
<reference evidence="2" key="1">
    <citation type="journal article" date="2017" name="J. Phycol.">
        <title>Analysis of chloroplast genomes and a supermatrix inform reclassification of the Rhodomelaceae (Rhodophyta).</title>
        <authorList>
            <person name="Diaz-Tapia P."/>
            <person name="Maggs C.A."/>
            <person name="West J.A."/>
            <person name="Verbruggen H."/>
        </authorList>
    </citation>
    <scope>NUCLEOTIDE SEQUENCE</scope>
    <source>
        <strain evidence="2">JW3897</strain>
    </source>
</reference>
<keyword evidence="1" id="KW-1133">Transmembrane helix</keyword>
<dbReference type="Pfam" id="PF12452">
    <property type="entry name" value="DUF3685"/>
    <property type="match status" value="1"/>
</dbReference>
<dbReference type="EMBL" id="MF101421">
    <property type="protein sequence ID" value="ARW61998.1"/>
    <property type="molecule type" value="Genomic_DNA"/>
</dbReference>
<gene>
    <name evidence="2" type="primary">ycf55</name>
</gene>
<evidence type="ECO:0000313" key="2">
    <source>
        <dbReference type="EMBL" id="ARW61998.1"/>
    </source>
</evidence>
<keyword evidence="2" id="KW-0150">Chloroplast</keyword>
<dbReference type="PIRSF" id="PIRSF036962">
    <property type="entry name" value="UCP036962_SignTr_Ycf55"/>
    <property type="match status" value="1"/>
</dbReference>
<dbReference type="GeneID" id="33355130"/>
<evidence type="ECO:0000256" key="1">
    <source>
        <dbReference type="SAM" id="Phobius"/>
    </source>
</evidence>
<protein>
    <submittedName>
        <fullName evidence="2">Uncharacterized protein</fullName>
    </submittedName>
</protein>
<geneLocation type="chloroplast" evidence="2"/>
<dbReference type="InterPro" id="IPR022552">
    <property type="entry name" value="UPF_Ycf55"/>
</dbReference>
<keyword evidence="1" id="KW-0472">Membrane</keyword>
<accession>A0A1Z1M7D3</accession>
<organism evidence="2">
    <name type="scientific">Bostrychia simpliciuscula</name>
    <dbReference type="NCBI Taxonomy" id="324754"/>
    <lineage>
        <taxon>Eukaryota</taxon>
        <taxon>Rhodophyta</taxon>
        <taxon>Florideophyceae</taxon>
        <taxon>Rhodymeniophycidae</taxon>
        <taxon>Ceramiales</taxon>
        <taxon>Rhodomelaceae</taxon>
        <taxon>Bostrychia</taxon>
    </lineage>
</organism>
<keyword evidence="1" id="KW-0812">Transmembrane</keyword>